<keyword evidence="3" id="KW-0813">Transport</keyword>
<keyword evidence="7 9" id="KW-0472">Membrane</keyword>
<keyword evidence="5" id="KW-0029">Amino-acid transport</keyword>
<dbReference type="GO" id="GO:0016020">
    <property type="term" value="C:membrane"/>
    <property type="evidence" value="ECO:0007669"/>
    <property type="project" value="UniProtKB-SubCell"/>
</dbReference>
<dbReference type="SMR" id="A2E0Y4"/>
<dbReference type="Proteomes" id="UP000001542">
    <property type="component" value="Unassembled WGS sequence"/>
</dbReference>
<dbReference type="eggNOG" id="KOG1305">
    <property type="taxonomic scope" value="Eukaryota"/>
</dbReference>
<evidence type="ECO:0000256" key="9">
    <source>
        <dbReference type="SAM" id="Phobius"/>
    </source>
</evidence>
<feature type="transmembrane region" description="Helical" evidence="9">
    <location>
        <begin position="209"/>
        <end position="229"/>
    </location>
</feature>
<dbReference type="EMBL" id="DS113281">
    <property type="protein sequence ID" value="EAY13739.1"/>
    <property type="molecule type" value="Genomic_DNA"/>
</dbReference>
<proteinExistence type="inferred from homology"/>
<evidence type="ECO:0000256" key="2">
    <source>
        <dbReference type="ARBA" id="ARBA00008066"/>
    </source>
</evidence>
<feature type="transmembrane region" description="Helical" evidence="9">
    <location>
        <begin position="96"/>
        <end position="119"/>
    </location>
</feature>
<dbReference type="RefSeq" id="XP_001325962.1">
    <property type="nucleotide sequence ID" value="XM_001325927.1"/>
</dbReference>
<dbReference type="STRING" id="5722.A2E0Y4"/>
<feature type="transmembrane region" description="Helical" evidence="9">
    <location>
        <begin position="258"/>
        <end position="275"/>
    </location>
</feature>
<organism evidence="11 12">
    <name type="scientific">Trichomonas vaginalis (strain ATCC PRA-98 / G3)</name>
    <dbReference type="NCBI Taxonomy" id="412133"/>
    <lineage>
        <taxon>Eukaryota</taxon>
        <taxon>Metamonada</taxon>
        <taxon>Parabasalia</taxon>
        <taxon>Trichomonadida</taxon>
        <taxon>Trichomonadidae</taxon>
        <taxon>Trichomonas</taxon>
    </lineage>
</organism>
<name>A2E0Y4_TRIV3</name>
<dbReference type="OrthoDB" id="28208at2759"/>
<dbReference type="FunCoup" id="A2E0Y4">
    <property type="interactions" value="73"/>
</dbReference>
<evidence type="ECO:0000256" key="8">
    <source>
        <dbReference type="SAM" id="MobiDB-lite"/>
    </source>
</evidence>
<dbReference type="PANTHER" id="PTHR22950:SF458">
    <property type="entry name" value="SODIUM-COUPLED NEUTRAL AMINO ACID TRANSPORTER 11-RELATED"/>
    <property type="match status" value="1"/>
</dbReference>
<feature type="transmembrane region" description="Helical" evidence="9">
    <location>
        <begin position="140"/>
        <end position="162"/>
    </location>
</feature>
<feature type="region of interest" description="Disordered" evidence="8">
    <location>
        <begin position="1"/>
        <end position="22"/>
    </location>
</feature>
<gene>
    <name evidence="11" type="ORF">TVAG_372140</name>
</gene>
<evidence type="ECO:0000256" key="1">
    <source>
        <dbReference type="ARBA" id="ARBA00004141"/>
    </source>
</evidence>
<dbReference type="VEuPathDB" id="TrichDB:TVAGG3_0326470"/>
<feature type="transmembrane region" description="Helical" evidence="9">
    <location>
        <begin position="287"/>
        <end position="308"/>
    </location>
</feature>
<evidence type="ECO:0000256" key="5">
    <source>
        <dbReference type="ARBA" id="ARBA00022970"/>
    </source>
</evidence>
<feature type="transmembrane region" description="Helical" evidence="9">
    <location>
        <begin position="328"/>
        <end position="348"/>
    </location>
</feature>
<dbReference type="InterPro" id="IPR013057">
    <property type="entry name" value="AA_transpt_TM"/>
</dbReference>
<dbReference type="InParanoid" id="A2E0Y4"/>
<evidence type="ECO:0000256" key="4">
    <source>
        <dbReference type="ARBA" id="ARBA00022692"/>
    </source>
</evidence>
<feature type="transmembrane region" description="Helical" evidence="9">
    <location>
        <begin position="432"/>
        <end position="454"/>
    </location>
</feature>
<evidence type="ECO:0000313" key="11">
    <source>
        <dbReference type="EMBL" id="EAY13739.1"/>
    </source>
</evidence>
<dbReference type="GO" id="GO:0006865">
    <property type="term" value="P:amino acid transport"/>
    <property type="evidence" value="ECO:0007669"/>
    <property type="project" value="UniProtKB-KW"/>
</dbReference>
<feature type="transmembrane region" description="Helical" evidence="9">
    <location>
        <begin position="398"/>
        <end position="420"/>
    </location>
</feature>
<dbReference type="Pfam" id="PF01490">
    <property type="entry name" value="Aa_trans"/>
    <property type="match status" value="1"/>
</dbReference>
<dbReference type="AlphaFoldDB" id="A2E0Y4"/>
<comment type="similarity">
    <text evidence="2">Belongs to the amino acid/polyamine transporter 2 family.</text>
</comment>
<dbReference type="KEGG" id="tva:4771720"/>
<evidence type="ECO:0000256" key="6">
    <source>
        <dbReference type="ARBA" id="ARBA00022989"/>
    </source>
</evidence>
<feature type="transmembrane region" description="Helical" evidence="9">
    <location>
        <begin position="182"/>
        <end position="202"/>
    </location>
</feature>
<dbReference type="PANTHER" id="PTHR22950">
    <property type="entry name" value="AMINO ACID TRANSPORTER"/>
    <property type="match status" value="1"/>
</dbReference>
<protein>
    <submittedName>
        <fullName evidence="11">Transmembrane amino acid transporter protein</fullName>
    </submittedName>
</protein>
<keyword evidence="6 9" id="KW-1133">Transmembrane helix</keyword>
<feature type="domain" description="Amino acid transporter transmembrane" evidence="10">
    <location>
        <begin position="67"/>
        <end position="454"/>
    </location>
</feature>
<evidence type="ECO:0000256" key="3">
    <source>
        <dbReference type="ARBA" id="ARBA00022448"/>
    </source>
</evidence>
<feature type="compositionally biased region" description="Basic and acidic residues" evidence="8">
    <location>
        <begin position="1"/>
        <end position="13"/>
    </location>
</feature>
<dbReference type="OMA" id="FLFFGSQ"/>
<evidence type="ECO:0000256" key="7">
    <source>
        <dbReference type="ARBA" id="ARBA00023136"/>
    </source>
</evidence>
<comment type="subcellular location">
    <subcellularLocation>
        <location evidence="1">Membrane</location>
        <topology evidence="1">Multi-pass membrane protein</topology>
    </subcellularLocation>
</comment>
<dbReference type="VEuPathDB" id="TrichDB:TVAG_372140"/>
<evidence type="ECO:0000313" key="12">
    <source>
        <dbReference type="Proteomes" id="UP000001542"/>
    </source>
</evidence>
<keyword evidence="4 9" id="KW-0812">Transmembrane</keyword>
<accession>A2E0Y4</accession>
<sequence length="463" mass="51036">MEVDNQYKDELISDKPPPPPTAIDAYGNPVTISDNKTQNTSALDQFEHFDDLDMQQYDVDIPKRQGFLPTLFNLMNSLLGAGILSVPNTFVDSGTIVSIFLLVFIAALSFYATYIVISLQQSTRAESFADLAEKILGHKWTIALSILTLLFLISILLAYIMIAGDILISWFKLAKVYAVEKFGYRAILMFIYAMSIPIALTIPRDISFLKFFSGANVAFVTFFVVVVVYKSVMNLSKSKKINATVKHFKVDMDLFNSLSIYALTFALPCVVLPVVAPYEPLVKKRSVASLSAISLVLAMALVSSLFCYFDMGNIIQGNVLNTYGDGEIIIIITRGVFFFVVSFAYPLISQSTLSMLSTLIFNQASHATLDNKQRLAVLAINNGIPLVIAMLVKNIKPILGIGGAIGGCLANFSFPALMYLKYTDLKLYHWKNICAILFGLFGVGCCILSTYIAVQNAIKAFSK</sequence>
<reference evidence="11" key="2">
    <citation type="journal article" date="2007" name="Science">
        <title>Draft genome sequence of the sexually transmitted pathogen Trichomonas vaginalis.</title>
        <authorList>
            <person name="Carlton J.M."/>
            <person name="Hirt R.P."/>
            <person name="Silva J.C."/>
            <person name="Delcher A.L."/>
            <person name="Schatz M."/>
            <person name="Zhao Q."/>
            <person name="Wortman J.R."/>
            <person name="Bidwell S.L."/>
            <person name="Alsmark U.C.M."/>
            <person name="Besteiro S."/>
            <person name="Sicheritz-Ponten T."/>
            <person name="Noel C.J."/>
            <person name="Dacks J.B."/>
            <person name="Foster P.G."/>
            <person name="Simillion C."/>
            <person name="Van de Peer Y."/>
            <person name="Miranda-Saavedra D."/>
            <person name="Barton G.J."/>
            <person name="Westrop G.D."/>
            <person name="Mueller S."/>
            <person name="Dessi D."/>
            <person name="Fiori P.L."/>
            <person name="Ren Q."/>
            <person name="Paulsen I."/>
            <person name="Zhang H."/>
            <person name="Bastida-Corcuera F.D."/>
            <person name="Simoes-Barbosa A."/>
            <person name="Brown M.T."/>
            <person name="Hayes R.D."/>
            <person name="Mukherjee M."/>
            <person name="Okumura C.Y."/>
            <person name="Schneider R."/>
            <person name="Smith A.J."/>
            <person name="Vanacova S."/>
            <person name="Villalvazo M."/>
            <person name="Haas B.J."/>
            <person name="Pertea M."/>
            <person name="Feldblyum T.V."/>
            <person name="Utterback T.R."/>
            <person name="Shu C.L."/>
            <person name="Osoegawa K."/>
            <person name="de Jong P.J."/>
            <person name="Hrdy I."/>
            <person name="Horvathova L."/>
            <person name="Zubacova Z."/>
            <person name="Dolezal P."/>
            <person name="Malik S.B."/>
            <person name="Logsdon J.M. Jr."/>
            <person name="Henze K."/>
            <person name="Gupta A."/>
            <person name="Wang C.C."/>
            <person name="Dunne R.L."/>
            <person name="Upcroft J.A."/>
            <person name="Upcroft P."/>
            <person name="White O."/>
            <person name="Salzberg S.L."/>
            <person name="Tang P."/>
            <person name="Chiu C.-H."/>
            <person name="Lee Y.-S."/>
            <person name="Embley T.M."/>
            <person name="Coombs G.H."/>
            <person name="Mottram J.C."/>
            <person name="Tachezy J."/>
            <person name="Fraser-Liggett C.M."/>
            <person name="Johnson P.J."/>
        </authorList>
    </citation>
    <scope>NUCLEOTIDE SEQUENCE [LARGE SCALE GENOMIC DNA]</scope>
    <source>
        <strain evidence="11">G3</strain>
    </source>
</reference>
<reference evidence="11" key="1">
    <citation type="submission" date="2006-10" db="EMBL/GenBank/DDBJ databases">
        <authorList>
            <person name="Amadeo P."/>
            <person name="Zhao Q."/>
            <person name="Wortman J."/>
            <person name="Fraser-Liggett C."/>
            <person name="Carlton J."/>
        </authorList>
    </citation>
    <scope>NUCLEOTIDE SEQUENCE</scope>
    <source>
        <strain evidence="11">G3</strain>
    </source>
</reference>
<keyword evidence="12" id="KW-1185">Reference proteome</keyword>
<evidence type="ECO:0000259" key="10">
    <source>
        <dbReference type="Pfam" id="PF01490"/>
    </source>
</evidence>